<dbReference type="InterPro" id="IPR051054">
    <property type="entry name" value="SorC_transcr_regulators"/>
</dbReference>
<evidence type="ECO:0000313" key="7">
    <source>
        <dbReference type="EMBL" id="OLA36313.1"/>
    </source>
</evidence>
<evidence type="ECO:0000256" key="3">
    <source>
        <dbReference type="ARBA" id="ARBA00023125"/>
    </source>
</evidence>
<keyword evidence="2" id="KW-0805">Transcription regulation</keyword>
<dbReference type="SUPFAM" id="SSF100950">
    <property type="entry name" value="NagB/RpiA/CoA transferase-like"/>
    <property type="match status" value="1"/>
</dbReference>
<comment type="similarity">
    <text evidence="1">Belongs to the SorC transcriptional regulatory family.</text>
</comment>
<evidence type="ECO:0000256" key="2">
    <source>
        <dbReference type="ARBA" id="ARBA00023015"/>
    </source>
</evidence>
<evidence type="ECO:0000256" key="1">
    <source>
        <dbReference type="ARBA" id="ARBA00010466"/>
    </source>
</evidence>
<name>A0A1Q6R1S9_9FIRM</name>
<keyword evidence="4" id="KW-0804">Transcription</keyword>
<evidence type="ECO:0000313" key="8">
    <source>
        <dbReference type="Proteomes" id="UP000186777"/>
    </source>
</evidence>
<dbReference type="AlphaFoldDB" id="A0A1Q6R1S9"/>
<dbReference type="InterPro" id="IPR007324">
    <property type="entry name" value="Sugar-bd_dom_put"/>
</dbReference>
<sequence length="344" mass="36848">MDSIINLQKKIVPELTDLLVQRYQILRQVSHEAPIGRRALAARLGLSERVLRAQVDFLKKSGLLDFSSSGMSVTDEGADILKELADYVRKLQDISFLESTLSDTLKIGKVVILPGDSDQEDVVKREIGRTAAHILSKLLSDGNKHIVAVSGGTTMAAMAANVSGSQPNTVVVPARGGLGDNVELQANTIATVLAQKLGASYRQLYVPDCVSEDILNSILKEDIGVRAVVDIIKQADILVHGVGRASVMARHRRLGSEVIAKLEADGAVGEAFGQYCALDGRQVYMTNNAGLMLQDLQHIGTIIGIAGGKSKAAAILSVIRASRQDILITDEAAAHEILKMAKEQ</sequence>
<dbReference type="SUPFAM" id="SSF46785">
    <property type="entry name" value="Winged helix' DNA-binding domain"/>
    <property type="match status" value="1"/>
</dbReference>
<dbReference type="Pfam" id="PF04198">
    <property type="entry name" value="Sugar-bind"/>
    <property type="match status" value="1"/>
</dbReference>
<dbReference type="PANTHER" id="PTHR34294">
    <property type="entry name" value="TRANSCRIPTIONAL REGULATOR-RELATED"/>
    <property type="match status" value="1"/>
</dbReference>
<organism evidence="7 8">
    <name type="scientific">Phascolarctobacterium succinatutens</name>
    <dbReference type="NCBI Taxonomy" id="626940"/>
    <lineage>
        <taxon>Bacteria</taxon>
        <taxon>Bacillati</taxon>
        <taxon>Bacillota</taxon>
        <taxon>Negativicutes</taxon>
        <taxon>Acidaminococcales</taxon>
        <taxon>Acidaminococcaceae</taxon>
        <taxon>Phascolarctobacterium</taxon>
    </lineage>
</organism>
<dbReference type="EMBL" id="MNTG01000046">
    <property type="protein sequence ID" value="OLA36313.1"/>
    <property type="molecule type" value="Genomic_DNA"/>
</dbReference>
<feature type="domain" description="CggR N-terminal DNA binding" evidence="6">
    <location>
        <begin position="20"/>
        <end position="87"/>
    </location>
</feature>
<dbReference type="GO" id="GO:0030246">
    <property type="term" value="F:carbohydrate binding"/>
    <property type="evidence" value="ECO:0007669"/>
    <property type="project" value="InterPro"/>
</dbReference>
<comment type="caution">
    <text evidence="7">The sequence shown here is derived from an EMBL/GenBank/DDBJ whole genome shotgun (WGS) entry which is preliminary data.</text>
</comment>
<dbReference type="RefSeq" id="WP_009145819.1">
    <property type="nucleotide sequence ID" value="NZ_CABKPS010000061.1"/>
</dbReference>
<accession>A0A1Q6R1S9</accession>
<protein>
    <submittedName>
        <fullName evidence="7">DNA-binding transcriptional regulator</fullName>
    </submittedName>
</protein>
<dbReference type="InterPro" id="IPR036390">
    <property type="entry name" value="WH_DNA-bd_sf"/>
</dbReference>
<dbReference type="InterPro" id="IPR037171">
    <property type="entry name" value="NagB/RpiA_transferase-like"/>
</dbReference>
<dbReference type="Pfam" id="PF21715">
    <property type="entry name" value="CggR_N"/>
    <property type="match status" value="1"/>
</dbReference>
<proteinExistence type="inferred from homology"/>
<evidence type="ECO:0000256" key="4">
    <source>
        <dbReference type="ARBA" id="ARBA00023163"/>
    </source>
</evidence>
<dbReference type="GO" id="GO:0003677">
    <property type="term" value="F:DNA binding"/>
    <property type="evidence" value="ECO:0007669"/>
    <property type="project" value="UniProtKB-KW"/>
</dbReference>
<dbReference type="PANTHER" id="PTHR34294:SF5">
    <property type="entry name" value="CENTRAL GLYCOLYTIC GENES REGULATOR"/>
    <property type="match status" value="1"/>
</dbReference>
<dbReference type="Proteomes" id="UP000186777">
    <property type="component" value="Unassembled WGS sequence"/>
</dbReference>
<dbReference type="STRING" id="626940.BHW43_10100"/>
<dbReference type="Gene3D" id="1.10.10.10">
    <property type="entry name" value="Winged helix-like DNA-binding domain superfamily/Winged helix DNA-binding domain"/>
    <property type="match status" value="1"/>
</dbReference>
<gene>
    <name evidence="7" type="ORF">BHW43_10100</name>
</gene>
<dbReference type="InterPro" id="IPR048715">
    <property type="entry name" value="CggR_N"/>
</dbReference>
<evidence type="ECO:0000259" key="5">
    <source>
        <dbReference type="Pfam" id="PF04198"/>
    </source>
</evidence>
<dbReference type="Gene3D" id="3.40.50.1360">
    <property type="match status" value="1"/>
</dbReference>
<reference evidence="7 8" key="1">
    <citation type="journal article" date="2016" name="Nat. Biotechnol.">
        <title>Measurement of bacterial replication rates in microbial communities.</title>
        <authorList>
            <person name="Brown C.T."/>
            <person name="Olm M.R."/>
            <person name="Thomas B.C."/>
            <person name="Banfield J.F."/>
        </authorList>
    </citation>
    <scope>NUCLEOTIDE SEQUENCE [LARGE SCALE GENOMIC DNA]</scope>
    <source>
        <strain evidence="7">46_33</strain>
    </source>
</reference>
<dbReference type="InterPro" id="IPR036388">
    <property type="entry name" value="WH-like_DNA-bd_sf"/>
</dbReference>
<evidence type="ECO:0000259" key="6">
    <source>
        <dbReference type="Pfam" id="PF21715"/>
    </source>
</evidence>
<keyword evidence="3 7" id="KW-0238">DNA-binding</keyword>
<dbReference type="GeneID" id="78524873"/>
<feature type="domain" description="Sugar-binding" evidence="5">
    <location>
        <begin position="95"/>
        <end position="339"/>
    </location>
</feature>